<proteinExistence type="predicted"/>
<reference evidence="1 2" key="1">
    <citation type="submission" date="2018-12" db="EMBL/GenBank/DDBJ databases">
        <title>Complete genome sequencing of Tabrizicola sp. K13M18.</title>
        <authorList>
            <person name="Bae J.-W."/>
        </authorList>
    </citation>
    <scope>NUCLEOTIDE SEQUENCE [LARGE SCALE GENOMIC DNA]</scope>
    <source>
        <strain evidence="1 2">K13M18</strain>
        <plasmid evidence="1 2">unnamed1</plasmid>
    </source>
</reference>
<geneLocation type="plasmid" evidence="1">
    <name>unnamed1</name>
</geneLocation>
<evidence type="ECO:0000313" key="1">
    <source>
        <dbReference type="EMBL" id="AZL61372.1"/>
    </source>
</evidence>
<dbReference type="AlphaFoldDB" id="A0A3S8UCD4"/>
<gene>
    <name evidence="1" type="ORF">EI545_20710</name>
</gene>
<dbReference type="Proteomes" id="UP000282002">
    <property type="component" value="Plasmid unnamed1"/>
</dbReference>
<protein>
    <submittedName>
        <fullName evidence="1">SIR2 family protein</fullName>
    </submittedName>
</protein>
<dbReference type="InterPro" id="IPR029035">
    <property type="entry name" value="DHS-like_NAD/FAD-binding_dom"/>
</dbReference>
<name>A0A3S8UCD4_9RHOB</name>
<dbReference type="EMBL" id="CP034329">
    <property type="protein sequence ID" value="AZL61372.1"/>
    <property type="molecule type" value="Genomic_DNA"/>
</dbReference>
<dbReference type="Pfam" id="PF13289">
    <property type="entry name" value="SIR2_2"/>
    <property type="match status" value="1"/>
</dbReference>
<dbReference type="OrthoDB" id="9808492at2"/>
<dbReference type="RefSeq" id="WP_125327854.1">
    <property type="nucleotide sequence ID" value="NZ_CP034329.1"/>
</dbReference>
<keyword evidence="2" id="KW-1185">Reference proteome</keyword>
<dbReference type="SUPFAM" id="SSF52467">
    <property type="entry name" value="DHS-like NAD/FAD-binding domain"/>
    <property type="match status" value="1"/>
</dbReference>
<organism evidence="1 2">
    <name type="scientific">Tabrizicola piscis</name>
    <dbReference type="NCBI Taxonomy" id="2494374"/>
    <lineage>
        <taxon>Bacteria</taxon>
        <taxon>Pseudomonadati</taxon>
        <taxon>Pseudomonadota</taxon>
        <taxon>Alphaproteobacteria</taxon>
        <taxon>Rhodobacterales</taxon>
        <taxon>Paracoccaceae</taxon>
        <taxon>Tabrizicola</taxon>
    </lineage>
</organism>
<dbReference type="KEGG" id="taw:EI545_20710"/>
<sequence>MSDDRTVLEAVARAAQACFQQHPVVILGSGASVPHKIRGMGELATFLLENVTASEGQEADAWLLIRTALANGDGLEEALLKTAAPPSLVQKIVALTWKAIAVDDLGVMSRAIQGEETFHLSRLIQGMLRTTHTVMNIVTPNYDRVAEYATDMVGYIHATGFVPGFIRTREGTDAVTIRRGAHPARTVRIWKVHGSLDWFAGPKGQVVSLPISAELPDKFDPLIVTPGVSKFERTHDEPFRSAIQGADAALEAASSFLCVGYGFRDRHIQPKIVERCLQRNVPIVILARTLTDEAKNFLAGSAGQAYLALERDGEGTRIYSPDHPAGITVARSDVWSLENFNNLVL</sequence>
<accession>A0A3S8UCD4</accession>
<keyword evidence="1" id="KW-0614">Plasmid</keyword>
<evidence type="ECO:0000313" key="2">
    <source>
        <dbReference type="Proteomes" id="UP000282002"/>
    </source>
</evidence>